<evidence type="ECO:0000313" key="3">
    <source>
        <dbReference type="EMBL" id="KAJ8706658.1"/>
    </source>
</evidence>
<comment type="caution">
    <text evidence="3">The sequence shown here is derived from an EMBL/GenBank/DDBJ whole genome shotgun (WGS) entry which is preliminary data.</text>
</comment>
<dbReference type="Proteomes" id="UP001231518">
    <property type="component" value="Chromosome 30"/>
</dbReference>
<dbReference type="AlphaFoldDB" id="A0AAD8DLP8"/>
<accession>A0AAD8DLP8</accession>
<keyword evidence="1" id="KW-0479">Metal-binding</keyword>
<feature type="domain" description="C2H2-type" evidence="2">
    <location>
        <begin position="13"/>
        <end position="41"/>
    </location>
</feature>
<proteinExistence type="predicted"/>
<gene>
    <name evidence="3" type="ORF">PYW07_012736</name>
</gene>
<name>A0AAD8DLP8_MYTSE</name>
<dbReference type="PROSITE" id="PS00028">
    <property type="entry name" value="ZINC_FINGER_C2H2_1"/>
    <property type="match status" value="1"/>
</dbReference>
<evidence type="ECO:0000256" key="1">
    <source>
        <dbReference type="PROSITE-ProRule" id="PRU00042"/>
    </source>
</evidence>
<dbReference type="GO" id="GO:0008270">
    <property type="term" value="F:zinc ion binding"/>
    <property type="evidence" value="ECO:0007669"/>
    <property type="project" value="UniProtKB-KW"/>
</dbReference>
<dbReference type="PROSITE" id="PS50157">
    <property type="entry name" value="ZINC_FINGER_C2H2_2"/>
    <property type="match status" value="1"/>
</dbReference>
<protein>
    <recommendedName>
        <fullName evidence="2">C2H2-type domain-containing protein</fullName>
    </recommendedName>
</protein>
<dbReference type="EMBL" id="JARGEI010000028">
    <property type="protein sequence ID" value="KAJ8706658.1"/>
    <property type="molecule type" value="Genomic_DNA"/>
</dbReference>
<evidence type="ECO:0000259" key="2">
    <source>
        <dbReference type="PROSITE" id="PS50157"/>
    </source>
</evidence>
<keyword evidence="1" id="KW-0862">Zinc</keyword>
<reference evidence="3" key="1">
    <citation type="submission" date="2023-03" db="EMBL/GenBank/DDBJ databases">
        <title>Chromosome-level genomes of two armyworms, Mythimna separata and Mythimna loreyi, provide insights into the biosynthesis and reception of sex pheromones.</title>
        <authorList>
            <person name="Zhao H."/>
        </authorList>
    </citation>
    <scope>NUCLEOTIDE SEQUENCE</scope>
    <source>
        <strain evidence="3">BeijingLab</strain>
        <tissue evidence="3">Pupa</tissue>
    </source>
</reference>
<dbReference type="SMART" id="SM00355">
    <property type="entry name" value="ZnF_C2H2"/>
    <property type="match status" value="2"/>
</dbReference>
<keyword evidence="1" id="KW-0863">Zinc-finger</keyword>
<sequence>MTTENTIKKNAEHICVACKASFRFKSLLKNHIRKEHFNRVGLVPHTETQKVNQVWYEKVGETNIIVEIKKISDNKLLIKKLNEDTTITPTELKHRNFDVRKQYPLLGSKMNKTAVEACRVCQKMFGVRLLSKHFAASHANYVKEECETCGATFKRLINCARHICPKNDIK</sequence>
<evidence type="ECO:0000313" key="4">
    <source>
        <dbReference type="Proteomes" id="UP001231518"/>
    </source>
</evidence>
<organism evidence="3 4">
    <name type="scientific">Mythimna separata</name>
    <name type="common">Oriental armyworm</name>
    <name type="synonym">Pseudaletia separata</name>
    <dbReference type="NCBI Taxonomy" id="271217"/>
    <lineage>
        <taxon>Eukaryota</taxon>
        <taxon>Metazoa</taxon>
        <taxon>Ecdysozoa</taxon>
        <taxon>Arthropoda</taxon>
        <taxon>Hexapoda</taxon>
        <taxon>Insecta</taxon>
        <taxon>Pterygota</taxon>
        <taxon>Neoptera</taxon>
        <taxon>Endopterygota</taxon>
        <taxon>Lepidoptera</taxon>
        <taxon>Glossata</taxon>
        <taxon>Ditrysia</taxon>
        <taxon>Noctuoidea</taxon>
        <taxon>Noctuidae</taxon>
        <taxon>Noctuinae</taxon>
        <taxon>Hadenini</taxon>
        <taxon>Mythimna</taxon>
    </lineage>
</organism>
<keyword evidence="4" id="KW-1185">Reference proteome</keyword>
<dbReference type="InterPro" id="IPR013087">
    <property type="entry name" value="Znf_C2H2_type"/>
</dbReference>